<organism evidence="2 3">
    <name type="scientific">Streptomyces viridochromogenes (strain DSM 40736 / JCM 4977 / BCRC 1201 / Tue 494)</name>
    <dbReference type="NCBI Taxonomy" id="591159"/>
    <lineage>
        <taxon>Bacteria</taxon>
        <taxon>Bacillati</taxon>
        <taxon>Actinomycetota</taxon>
        <taxon>Actinomycetes</taxon>
        <taxon>Kitasatosporales</taxon>
        <taxon>Streptomycetaceae</taxon>
        <taxon>Streptomyces</taxon>
    </lineage>
</organism>
<evidence type="ECO:0000313" key="2">
    <source>
        <dbReference type="EMBL" id="EFL37162.1"/>
    </source>
</evidence>
<proteinExistence type="predicted"/>
<feature type="compositionally biased region" description="Polar residues" evidence="1">
    <location>
        <begin position="66"/>
        <end position="76"/>
    </location>
</feature>
<gene>
    <name evidence="2" type="ORF">SSQG_07680</name>
</gene>
<name>D9XHY3_STRVT</name>
<dbReference type="AlphaFoldDB" id="D9XHY3"/>
<evidence type="ECO:0000256" key="1">
    <source>
        <dbReference type="SAM" id="MobiDB-lite"/>
    </source>
</evidence>
<reference evidence="3" key="1">
    <citation type="submission" date="2009-02" db="EMBL/GenBank/DDBJ databases">
        <title>Annotation of Streptomyces viridochromogenes strain DSM 40736.</title>
        <authorList>
            <consortium name="The Broad Institute Genome Sequencing Platform"/>
            <consortium name="Broad Institute Microbial Sequencing Center"/>
            <person name="Fischbach M."/>
            <person name="Godfrey P."/>
            <person name="Ward D."/>
            <person name="Young S."/>
            <person name="Zeng Q."/>
            <person name="Koehrsen M."/>
            <person name="Alvarado L."/>
            <person name="Berlin A.M."/>
            <person name="Bochicchio J."/>
            <person name="Borenstein D."/>
            <person name="Chapman S.B."/>
            <person name="Chen Z."/>
            <person name="Engels R."/>
            <person name="Freedman E."/>
            <person name="Gellesch M."/>
            <person name="Goldberg J."/>
            <person name="Griggs A."/>
            <person name="Gujja S."/>
            <person name="Heilman E.R."/>
            <person name="Heiman D.I."/>
            <person name="Hepburn T.A."/>
            <person name="Howarth C."/>
            <person name="Jen D."/>
            <person name="Larson L."/>
            <person name="Lewis B."/>
            <person name="Mehta T."/>
            <person name="Park D."/>
            <person name="Pearson M."/>
            <person name="Richards J."/>
            <person name="Roberts A."/>
            <person name="Saif S."/>
            <person name="Shea T.D."/>
            <person name="Shenoy N."/>
            <person name="Sisk P."/>
            <person name="Stolte C."/>
            <person name="Sykes S.N."/>
            <person name="Thomson T."/>
            <person name="Walk T."/>
            <person name="White J."/>
            <person name="Yandava C."/>
            <person name="Straight P."/>
            <person name="Clardy J."/>
            <person name="Hung D."/>
            <person name="Kolter R."/>
            <person name="Mekalanos J."/>
            <person name="Walker S."/>
            <person name="Walsh C.T."/>
            <person name="Wieland-Brown L.C."/>
            <person name="Haas B."/>
            <person name="Nusbaum C."/>
            <person name="Birren B."/>
        </authorList>
    </citation>
    <scope>NUCLEOTIDE SEQUENCE [LARGE SCALE GENOMIC DNA]</scope>
    <source>
        <strain evidence="3">DSM 40736 / JCM 4977 / BCRC 1201 / Tue 494</strain>
    </source>
</reference>
<protein>
    <submittedName>
        <fullName evidence="2">Predicted protein</fullName>
    </submittedName>
</protein>
<accession>D9XHY3</accession>
<feature type="region of interest" description="Disordered" evidence="1">
    <location>
        <begin position="45"/>
        <end position="76"/>
    </location>
</feature>
<sequence length="76" mass="8688">MAQMRSLWNRMCWRVMTPWQRIETILSAYDEADRPGPETFSLHIDDGGQHLQHRGCPAGHFPQPLPASSPSTTRDL</sequence>
<dbReference type="Proteomes" id="UP000004184">
    <property type="component" value="Unassembled WGS sequence"/>
</dbReference>
<dbReference type="STRING" id="591159.SSQG_07680"/>
<keyword evidence="3" id="KW-1185">Reference proteome</keyword>
<dbReference type="HOGENOM" id="CLU_2653084_0_0_11"/>
<evidence type="ECO:0000313" key="3">
    <source>
        <dbReference type="Proteomes" id="UP000004184"/>
    </source>
</evidence>
<dbReference type="EMBL" id="GG657757">
    <property type="protein sequence ID" value="EFL37162.1"/>
    <property type="molecule type" value="Genomic_DNA"/>
</dbReference>